<feature type="region of interest" description="Disordered" evidence="1">
    <location>
        <begin position="34"/>
        <end position="84"/>
    </location>
</feature>
<evidence type="ECO:0000256" key="1">
    <source>
        <dbReference type="SAM" id="MobiDB-lite"/>
    </source>
</evidence>
<gene>
    <name evidence="2" type="ORF">BaRGS_00031132</name>
</gene>
<evidence type="ECO:0000313" key="2">
    <source>
        <dbReference type="EMBL" id="KAK7477654.1"/>
    </source>
</evidence>
<dbReference type="AlphaFoldDB" id="A0ABD0JSQ6"/>
<dbReference type="Proteomes" id="UP001519460">
    <property type="component" value="Unassembled WGS sequence"/>
</dbReference>
<protein>
    <submittedName>
        <fullName evidence="2">Uncharacterized protein</fullName>
    </submittedName>
</protein>
<accession>A0ABD0JSQ6</accession>
<keyword evidence="3" id="KW-1185">Reference proteome</keyword>
<reference evidence="2 3" key="1">
    <citation type="journal article" date="2023" name="Sci. Data">
        <title>Genome assembly of the Korean intertidal mud-creeper Batillaria attramentaria.</title>
        <authorList>
            <person name="Patra A.K."/>
            <person name="Ho P.T."/>
            <person name="Jun S."/>
            <person name="Lee S.J."/>
            <person name="Kim Y."/>
            <person name="Won Y.J."/>
        </authorList>
    </citation>
    <scope>NUCLEOTIDE SEQUENCE [LARGE SCALE GENOMIC DNA]</scope>
    <source>
        <strain evidence="2">Wonlab-2016</strain>
    </source>
</reference>
<organism evidence="2 3">
    <name type="scientific">Batillaria attramentaria</name>
    <dbReference type="NCBI Taxonomy" id="370345"/>
    <lineage>
        <taxon>Eukaryota</taxon>
        <taxon>Metazoa</taxon>
        <taxon>Spiralia</taxon>
        <taxon>Lophotrochozoa</taxon>
        <taxon>Mollusca</taxon>
        <taxon>Gastropoda</taxon>
        <taxon>Caenogastropoda</taxon>
        <taxon>Sorbeoconcha</taxon>
        <taxon>Cerithioidea</taxon>
        <taxon>Batillariidae</taxon>
        <taxon>Batillaria</taxon>
    </lineage>
</organism>
<proteinExistence type="predicted"/>
<comment type="caution">
    <text evidence="2">The sequence shown here is derived from an EMBL/GenBank/DDBJ whole genome shotgun (WGS) entry which is preliminary data.</text>
</comment>
<evidence type="ECO:0000313" key="3">
    <source>
        <dbReference type="Proteomes" id="UP001519460"/>
    </source>
</evidence>
<feature type="compositionally biased region" description="Basic and acidic residues" evidence="1">
    <location>
        <begin position="34"/>
        <end position="66"/>
    </location>
</feature>
<sequence>MTTAAPFMADERHVPFQRDGAAFCERVSAASDDARADHGRIGFEARDREGVPRREGDQRREGDRPRGNVRWVDGFSSGKQIWRQ</sequence>
<dbReference type="EMBL" id="JACVVK020000344">
    <property type="protein sequence ID" value="KAK7477654.1"/>
    <property type="molecule type" value="Genomic_DNA"/>
</dbReference>
<name>A0ABD0JSQ6_9CAEN</name>